<dbReference type="Proteomes" id="UP000221024">
    <property type="component" value="Unassembled WGS sequence"/>
</dbReference>
<dbReference type="GO" id="GO:0004803">
    <property type="term" value="F:transposase activity"/>
    <property type="evidence" value="ECO:0007669"/>
    <property type="project" value="InterPro"/>
</dbReference>
<protein>
    <submittedName>
        <fullName evidence="3">DDE transposase</fullName>
    </submittedName>
</protein>
<dbReference type="Pfam" id="PF01609">
    <property type="entry name" value="DDE_Tnp_1"/>
    <property type="match status" value="1"/>
</dbReference>
<reference evidence="3 4" key="1">
    <citation type="submission" date="2017-10" db="EMBL/GenBank/DDBJ databases">
        <title>Draft genome of Longimonas halophila.</title>
        <authorList>
            <person name="Goh K.M."/>
            <person name="Shamsir M.S."/>
            <person name="Lim S.W."/>
        </authorList>
    </citation>
    <scope>NUCLEOTIDE SEQUENCE [LARGE SCALE GENOMIC DNA]</scope>
    <source>
        <strain evidence="3 4">KCTC 42399</strain>
    </source>
</reference>
<accession>A0A2H3P3E5</accession>
<dbReference type="EMBL" id="PDEP01000033">
    <property type="protein sequence ID" value="PEN04399.1"/>
    <property type="molecule type" value="Genomic_DNA"/>
</dbReference>
<organism evidence="3 4">
    <name type="scientific">Longimonas halophila</name>
    <dbReference type="NCBI Taxonomy" id="1469170"/>
    <lineage>
        <taxon>Bacteria</taxon>
        <taxon>Pseudomonadati</taxon>
        <taxon>Rhodothermota</taxon>
        <taxon>Rhodothermia</taxon>
        <taxon>Rhodothermales</taxon>
        <taxon>Salisaetaceae</taxon>
        <taxon>Longimonas</taxon>
    </lineage>
</organism>
<dbReference type="PANTHER" id="PTHR30007:SF0">
    <property type="entry name" value="TRANSPOSASE"/>
    <property type="match status" value="1"/>
</dbReference>
<evidence type="ECO:0000259" key="2">
    <source>
        <dbReference type="Pfam" id="PF13340"/>
    </source>
</evidence>
<sequence>MRKDYSSDLTDSQWHNVKTVLNTSRHRQHDLRRDILDAIFYVVKTGCQWRMLPGEFAPWQTVYYYFRTWKQRGVIARLLSIARRGARQKAGREPEPSALVIDCQSVPITRSGGLCGFDGNKKVKGRKRHIVADTQGWTWAVGIHAANEHESQHALKLIERADQRSERLEAIFADKAYRGGLEDTLGEALGLRLEITESDSEEPGFSVEPKRWIVERTFGWFGGWRRLAKEYERRAETSAAMVRLASLRLALSRL</sequence>
<name>A0A2H3P3E5_9BACT</name>
<evidence type="ECO:0000313" key="4">
    <source>
        <dbReference type="Proteomes" id="UP000221024"/>
    </source>
</evidence>
<dbReference type="InterPro" id="IPR025161">
    <property type="entry name" value="IS402-like_dom"/>
</dbReference>
<dbReference type="InterPro" id="IPR002559">
    <property type="entry name" value="Transposase_11"/>
</dbReference>
<comment type="caution">
    <text evidence="3">The sequence shown here is derived from an EMBL/GenBank/DDBJ whole genome shotgun (WGS) entry which is preliminary data.</text>
</comment>
<dbReference type="NCBIfam" id="NF033580">
    <property type="entry name" value="transpos_IS5_3"/>
    <property type="match status" value="1"/>
</dbReference>
<dbReference type="Pfam" id="PF13340">
    <property type="entry name" value="DUF4096"/>
    <property type="match status" value="1"/>
</dbReference>
<dbReference type="GO" id="GO:0003677">
    <property type="term" value="F:DNA binding"/>
    <property type="evidence" value="ECO:0007669"/>
    <property type="project" value="InterPro"/>
</dbReference>
<feature type="domain" description="Transposase IS4-like" evidence="1">
    <location>
        <begin position="95"/>
        <end position="245"/>
    </location>
</feature>
<evidence type="ECO:0000259" key="1">
    <source>
        <dbReference type="Pfam" id="PF01609"/>
    </source>
</evidence>
<gene>
    <name evidence="3" type="ORF">CRI93_14975</name>
</gene>
<dbReference type="GO" id="GO:0006313">
    <property type="term" value="P:DNA transposition"/>
    <property type="evidence" value="ECO:0007669"/>
    <property type="project" value="InterPro"/>
</dbReference>
<keyword evidence="4" id="KW-1185">Reference proteome</keyword>
<dbReference type="OrthoDB" id="1270539at2"/>
<dbReference type="PANTHER" id="PTHR30007">
    <property type="entry name" value="PHP DOMAIN PROTEIN"/>
    <property type="match status" value="1"/>
</dbReference>
<evidence type="ECO:0000313" key="3">
    <source>
        <dbReference type="EMBL" id="PEN04399.1"/>
    </source>
</evidence>
<dbReference type="AlphaFoldDB" id="A0A2H3P3E5"/>
<feature type="domain" description="Insertion element IS402-like" evidence="2">
    <location>
        <begin position="9"/>
        <end position="78"/>
    </location>
</feature>
<proteinExistence type="predicted"/>